<feature type="region of interest" description="Disordered" evidence="1">
    <location>
        <begin position="1"/>
        <end position="61"/>
    </location>
</feature>
<dbReference type="EMBL" id="JAPVOI010000002">
    <property type="protein sequence ID" value="MCZ4088831.1"/>
    <property type="molecule type" value="Genomic_DNA"/>
</dbReference>
<sequence length="61" mass="6631">MDEDRGSGRTAGDECSILQSSHYRKKLREEKSFSGPDRDSEMASRITAPGNQAAKAGEEEG</sequence>
<dbReference type="Proteomes" id="UP001079430">
    <property type="component" value="Unassembled WGS sequence"/>
</dbReference>
<keyword evidence="3" id="KW-1185">Reference proteome</keyword>
<evidence type="ECO:0000313" key="3">
    <source>
        <dbReference type="Proteomes" id="UP001079430"/>
    </source>
</evidence>
<feature type="compositionally biased region" description="Basic and acidic residues" evidence="1">
    <location>
        <begin position="27"/>
        <end position="42"/>
    </location>
</feature>
<comment type="caution">
    <text evidence="2">The sequence shown here is derived from an EMBL/GenBank/DDBJ whole genome shotgun (WGS) entry which is preliminary data.</text>
</comment>
<evidence type="ECO:0000256" key="1">
    <source>
        <dbReference type="SAM" id="MobiDB-lite"/>
    </source>
</evidence>
<dbReference type="RefSeq" id="WP_269274907.1">
    <property type="nucleotide sequence ID" value="NZ_JAPVOI010000002.1"/>
</dbReference>
<reference evidence="2" key="1">
    <citation type="submission" date="2022-10" db="EMBL/GenBank/DDBJ databases">
        <title>Whole genome sequencing of three plant growth promoting bacteria isolated from Vachellia tortilis subsp. raddiana in Morocco.</title>
        <authorList>
            <person name="Hnini M."/>
            <person name="Zouagui R."/>
            <person name="Zouagui H."/>
            <person name="Chemao Elfihri M.-W."/>
            <person name="Ibrahimi A."/>
            <person name="Sbabou L."/>
            <person name="Aurag J."/>
        </authorList>
    </citation>
    <scope>NUCLEOTIDE SEQUENCE</scope>
    <source>
        <strain evidence="2">LMR678</strain>
    </source>
</reference>
<evidence type="ECO:0000313" key="2">
    <source>
        <dbReference type="EMBL" id="MCZ4088831.1"/>
    </source>
</evidence>
<gene>
    <name evidence="2" type="ORF">O3W52_01710</name>
</gene>
<accession>A0ABT4KBU8</accession>
<name>A0ABT4KBU8_9HYPH</name>
<organism evidence="2 3">
    <name type="scientific">Sinorhizobium psoraleae</name>
    <dbReference type="NCBI Taxonomy" id="520838"/>
    <lineage>
        <taxon>Bacteria</taxon>
        <taxon>Pseudomonadati</taxon>
        <taxon>Pseudomonadota</taxon>
        <taxon>Alphaproteobacteria</taxon>
        <taxon>Hyphomicrobiales</taxon>
        <taxon>Rhizobiaceae</taxon>
        <taxon>Sinorhizobium/Ensifer group</taxon>
        <taxon>Sinorhizobium</taxon>
    </lineage>
</organism>
<proteinExistence type="predicted"/>
<protein>
    <submittedName>
        <fullName evidence="2">Uncharacterized protein</fullName>
    </submittedName>
</protein>